<proteinExistence type="predicted"/>
<dbReference type="EMBL" id="LAZR01003294">
    <property type="protein sequence ID" value="KKN19884.1"/>
    <property type="molecule type" value="Genomic_DNA"/>
</dbReference>
<reference evidence="1" key="1">
    <citation type="journal article" date="2015" name="Nature">
        <title>Complex archaea that bridge the gap between prokaryotes and eukaryotes.</title>
        <authorList>
            <person name="Spang A."/>
            <person name="Saw J.H."/>
            <person name="Jorgensen S.L."/>
            <person name="Zaremba-Niedzwiedzka K."/>
            <person name="Martijn J."/>
            <person name="Lind A.E."/>
            <person name="van Eijk R."/>
            <person name="Schleper C."/>
            <person name="Guy L."/>
            <person name="Ettema T.J."/>
        </authorList>
    </citation>
    <scope>NUCLEOTIDE SEQUENCE</scope>
</reference>
<name>A0A0F9NPL9_9ZZZZ</name>
<organism evidence="1">
    <name type="scientific">marine sediment metagenome</name>
    <dbReference type="NCBI Taxonomy" id="412755"/>
    <lineage>
        <taxon>unclassified sequences</taxon>
        <taxon>metagenomes</taxon>
        <taxon>ecological metagenomes</taxon>
    </lineage>
</organism>
<comment type="caution">
    <text evidence="1">The sequence shown here is derived from an EMBL/GenBank/DDBJ whole genome shotgun (WGS) entry which is preliminary data.</text>
</comment>
<accession>A0A0F9NPL9</accession>
<evidence type="ECO:0000313" key="1">
    <source>
        <dbReference type="EMBL" id="KKN19884.1"/>
    </source>
</evidence>
<dbReference type="AlphaFoldDB" id="A0A0F9NPL9"/>
<sequence length="96" mass="11002">ELPAMCFRVYGAGGDSKLGIRNTGMQVWSFSQEDYEEASWCYRLFRNVIDGVRLDRGGVYGVATEKRGPTWNYDQAMKDYTVTALWSVQYTEPVQD</sequence>
<feature type="non-terminal residue" evidence="1">
    <location>
        <position position="1"/>
    </location>
</feature>
<protein>
    <submittedName>
        <fullName evidence="1">Uncharacterized protein</fullName>
    </submittedName>
</protein>
<gene>
    <name evidence="1" type="ORF">LCGC14_0941310</name>
</gene>